<proteinExistence type="predicted"/>
<reference evidence="1 2" key="1">
    <citation type="submission" date="2019-01" db="EMBL/GenBank/DDBJ databases">
        <title>Sequencing of cultivated peanut Arachis hypogaea provides insights into genome evolution and oil improvement.</title>
        <authorList>
            <person name="Chen X."/>
        </authorList>
    </citation>
    <scope>NUCLEOTIDE SEQUENCE [LARGE SCALE GENOMIC DNA]</scope>
    <source>
        <strain evidence="2">cv. Fuhuasheng</strain>
        <tissue evidence="1">Leaves</tissue>
    </source>
</reference>
<dbReference type="EMBL" id="SDMP01000020">
    <property type="protein sequence ID" value="RYQ83403.1"/>
    <property type="molecule type" value="Genomic_DNA"/>
</dbReference>
<dbReference type="PANTHER" id="PTHR46328:SF27">
    <property type="entry name" value="OS12G0287500 PROTEIN"/>
    <property type="match status" value="1"/>
</dbReference>
<dbReference type="PANTHER" id="PTHR46328">
    <property type="entry name" value="FAR-RED IMPAIRED RESPONSIVE (FAR1) FAMILY PROTEIN-RELATED"/>
    <property type="match status" value="1"/>
</dbReference>
<protein>
    <recommendedName>
        <fullName evidence="3">FAR1 domain-containing protein</fullName>
    </recommendedName>
</protein>
<evidence type="ECO:0000313" key="2">
    <source>
        <dbReference type="Proteomes" id="UP000289738"/>
    </source>
</evidence>
<dbReference type="Proteomes" id="UP000289738">
    <property type="component" value="Chromosome B10"/>
</dbReference>
<sequence length="128" mass="14502">MVTSDVCSGWRASYSLKDSFASSSSKSSILSPSISWILGTYFDVYASFNMTFCGVDDQFVSKVGMTFNSLEDVAKFYKDYSKVADFSTRVWCTNKKGNEIKNQLITCSREEKWKSKISLPRRQIPPLV</sequence>
<comment type="caution">
    <text evidence="1">The sequence shown here is derived from an EMBL/GenBank/DDBJ whole genome shotgun (WGS) entry which is preliminary data.</text>
</comment>
<accession>A0A444X1A9</accession>
<evidence type="ECO:0008006" key="3">
    <source>
        <dbReference type="Google" id="ProtNLM"/>
    </source>
</evidence>
<gene>
    <name evidence="1" type="ORF">Ahy_B10g102081</name>
</gene>
<organism evidence="1 2">
    <name type="scientific">Arachis hypogaea</name>
    <name type="common">Peanut</name>
    <dbReference type="NCBI Taxonomy" id="3818"/>
    <lineage>
        <taxon>Eukaryota</taxon>
        <taxon>Viridiplantae</taxon>
        <taxon>Streptophyta</taxon>
        <taxon>Embryophyta</taxon>
        <taxon>Tracheophyta</taxon>
        <taxon>Spermatophyta</taxon>
        <taxon>Magnoliopsida</taxon>
        <taxon>eudicotyledons</taxon>
        <taxon>Gunneridae</taxon>
        <taxon>Pentapetalae</taxon>
        <taxon>rosids</taxon>
        <taxon>fabids</taxon>
        <taxon>Fabales</taxon>
        <taxon>Fabaceae</taxon>
        <taxon>Papilionoideae</taxon>
        <taxon>50 kb inversion clade</taxon>
        <taxon>dalbergioids sensu lato</taxon>
        <taxon>Dalbergieae</taxon>
        <taxon>Pterocarpus clade</taxon>
        <taxon>Arachis</taxon>
    </lineage>
</organism>
<name>A0A444X1A9_ARAHY</name>
<keyword evidence="2" id="KW-1185">Reference proteome</keyword>
<evidence type="ECO:0000313" key="1">
    <source>
        <dbReference type="EMBL" id="RYQ83403.1"/>
    </source>
</evidence>
<dbReference type="AlphaFoldDB" id="A0A444X1A9"/>